<dbReference type="STRING" id="937777.Deipe_2788"/>
<dbReference type="EMBL" id="CP003382">
    <property type="protein sequence ID" value="AFZ68252.1"/>
    <property type="molecule type" value="Genomic_DNA"/>
</dbReference>
<reference evidence="2" key="1">
    <citation type="submission" date="2012-03" db="EMBL/GenBank/DDBJ databases">
        <title>Complete sequence of chromosome of Deinococcus peraridilitoris DSM 19664.</title>
        <authorList>
            <person name="Lucas S."/>
            <person name="Copeland A."/>
            <person name="Lapidus A."/>
            <person name="Glavina del Rio T."/>
            <person name="Dalin E."/>
            <person name="Tice H."/>
            <person name="Bruce D."/>
            <person name="Goodwin L."/>
            <person name="Pitluck S."/>
            <person name="Peters L."/>
            <person name="Mikhailova N."/>
            <person name="Lu M."/>
            <person name="Kyrpides N."/>
            <person name="Mavromatis K."/>
            <person name="Ivanova N."/>
            <person name="Brettin T."/>
            <person name="Detter J.C."/>
            <person name="Han C."/>
            <person name="Larimer F."/>
            <person name="Land M."/>
            <person name="Hauser L."/>
            <person name="Markowitz V."/>
            <person name="Cheng J.-F."/>
            <person name="Hugenholtz P."/>
            <person name="Woyke T."/>
            <person name="Wu D."/>
            <person name="Pukall R."/>
            <person name="Steenblock K."/>
            <person name="Brambilla E."/>
            <person name="Klenk H.-P."/>
            <person name="Eisen J.A."/>
        </authorList>
    </citation>
    <scope>NUCLEOTIDE SEQUENCE [LARGE SCALE GENOMIC DNA]</scope>
    <source>
        <strain evidence="2">DSM 19664 / LMG 22246 / CIP 109416 / KR-200</strain>
    </source>
</reference>
<sequence>MQDSPIQVNGYWLAEFFGMTGWHINADDHPLNKFNMENFVSRLKLVNDYLQPALDDYSPAQRYAVKETLRYAINCFTAEEIEHFIGMQVPDLQRKPHEFLENIWMIMFGGEPHELDWIVDYYRKDDYNDSLDKPELKYGYDR</sequence>
<evidence type="ECO:0000313" key="1">
    <source>
        <dbReference type="EMBL" id="AFZ68252.1"/>
    </source>
</evidence>
<proteinExistence type="predicted"/>
<protein>
    <submittedName>
        <fullName evidence="1">Uncharacterized protein</fullName>
    </submittedName>
</protein>
<keyword evidence="2" id="KW-1185">Reference proteome</keyword>
<dbReference type="KEGG" id="dpd:Deipe_2788"/>
<evidence type="ECO:0000313" key="2">
    <source>
        <dbReference type="Proteomes" id="UP000010467"/>
    </source>
</evidence>
<dbReference type="Proteomes" id="UP000010467">
    <property type="component" value="Chromosome"/>
</dbReference>
<dbReference type="OrthoDB" id="71759at2"/>
<gene>
    <name evidence="1" type="ordered locus">Deipe_2788</name>
</gene>
<organism evidence="1 2">
    <name type="scientific">Deinococcus peraridilitoris (strain DSM 19664 / LMG 22246 / CIP 109416 / KR-200)</name>
    <dbReference type="NCBI Taxonomy" id="937777"/>
    <lineage>
        <taxon>Bacteria</taxon>
        <taxon>Thermotogati</taxon>
        <taxon>Deinococcota</taxon>
        <taxon>Deinococci</taxon>
        <taxon>Deinococcales</taxon>
        <taxon>Deinococcaceae</taxon>
        <taxon>Deinococcus</taxon>
    </lineage>
</organism>
<dbReference type="AlphaFoldDB" id="L0A504"/>
<dbReference type="RefSeq" id="WP_015236554.1">
    <property type="nucleotide sequence ID" value="NC_019793.1"/>
</dbReference>
<name>L0A504_DEIPD</name>
<dbReference type="HOGENOM" id="CLU_155802_0_0_0"/>
<accession>L0A504</accession>